<keyword evidence="2" id="KW-0418">Kinase</keyword>
<accession>A0A2T5IFV6</accession>
<name>A0A2T5IFV6_9LACT</name>
<sequence>MRYLSIDIGGTYTKYAVMSAQGKFLEKGKLPTVKTGLSDFLDSLKGLIVGFQEVIDGIAISSAGVIDSSVGIMRNGGSLDFIKNFAIVEELEKIYHIPVSIENDANCAALAELQQGSLSDCQTAVSMIIGTAVGGAVIIDRKIIKGKHLLAGEFSYILTDASDSLNGQKNLAIAGGVPSLIKQVEKVKNCATDTLTGEDIFDLANSGDKEVLYTLRTYAHLIATQIINLHFTINPDRFAIGGGISEQELFLKFVREEVDKLISNYPFEVATPDIRACHYNNDANLLGALYNHLEK</sequence>
<dbReference type="OrthoDB" id="9795247at2"/>
<dbReference type="RefSeq" id="WP_108033283.1">
    <property type="nucleotide sequence ID" value="NZ_QAOM01000016.1"/>
</dbReference>
<dbReference type="AlphaFoldDB" id="A0A2T5IFV6"/>
<dbReference type="InterPro" id="IPR000600">
    <property type="entry name" value="ROK"/>
</dbReference>
<protein>
    <submittedName>
        <fullName evidence="2">Putative NBD/HSP70 family sugar kinase</fullName>
    </submittedName>
</protein>
<dbReference type="PANTHER" id="PTHR18964">
    <property type="entry name" value="ROK (REPRESSOR, ORF, KINASE) FAMILY"/>
    <property type="match status" value="1"/>
</dbReference>
<dbReference type="InterPro" id="IPR043129">
    <property type="entry name" value="ATPase_NBD"/>
</dbReference>
<comment type="caution">
    <text evidence="2">The sequence shown here is derived from an EMBL/GenBank/DDBJ whole genome shotgun (WGS) entry which is preliminary data.</text>
</comment>
<dbReference type="CDD" id="cd24152">
    <property type="entry name" value="ASKHA_NBD_ROK-like"/>
    <property type="match status" value="1"/>
</dbReference>
<keyword evidence="3" id="KW-1185">Reference proteome</keyword>
<keyword evidence="2" id="KW-0808">Transferase</keyword>
<dbReference type="Pfam" id="PF00480">
    <property type="entry name" value="ROK"/>
    <property type="match status" value="1"/>
</dbReference>
<dbReference type="SUPFAM" id="SSF53067">
    <property type="entry name" value="Actin-like ATPase domain"/>
    <property type="match status" value="1"/>
</dbReference>
<organism evidence="2 3">
    <name type="scientific">Trichococcus patagoniensis</name>
    <dbReference type="NCBI Taxonomy" id="382641"/>
    <lineage>
        <taxon>Bacteria</taxon>
        <taxon>Bacillati</taxon>
        <taxon>Bacillota</taxon>
        <taxon>Bacilli</taxon>
        <taxon>Lactobacillales</taxon>
        <taxon>Carnobacteriaceae</taxon>
        <taxon>Trichococcus</taxon>
    </lineage>
</organism>
<dbReference type="Gene3D" id="3.30.420.40">
    <property type="match status" value="2"/>
</dbReference>
<evidence type="ECO:0000313" key="3">
    <source>
        <dbReference type="Proteomes" id="UP000244161"/>
    </source>
</evidence>
<dbReference type="GO" id="GO:0016301">
    <property type="term" value="F:kinase activity"/>
    <property type="evidence" value="ECO:0007669"/>
    <property type="project" value="UniProtKB-KW"/>
</dbReference>
<reference evidence="2 3" key="1">
    <citation type="submission" date="2018-04" db="EMBL/GenBank/DDBJ databases">
        <title>Genomic Encyclopedia of Archaeal and Bacterial Type Strains, Phase II (KMG-II): from individual species to whole genera.</title>
        <authorList>
            <person name="Goeker M."/>
        </authorList>
    </citation>
    <scope>NUCLEOTIDE SEQUENCE [LARGE SCALE GENOMIC DNA]</scope>
    <source>
        <strain evidence="2 3">DSM 18806</strain>
    </source>
</reference>
<dbReference type="Proteomes" id="UP000244161">
    <property type="component" value="Unassembled WGS sequence"/>
</dbReference>
<evidence type="ECO:0000313" key="2">
    <source>
        <dbReference type="EMBL" id="PTQ82693.1"/>
    </source>
</evidence>
<evidence type="ECO:0000256" key="1">
    <source>
        <dbReference type="ARBA" id="ARBA00006479"/>
    </source>
</evidence>
<dbReference type="PANTHER" id="PTHR18964:SF170">
    <property type="entry name" value="SUGAR KINASE"/>
    <property type="match status" value="1"/>
</dbReference>
<proteinExistence type="inferred from homology"/>
<gene>
    <name evidence="2" type="ORF">C8U37_11634</name>
</gene>
<comment type="similarity">
    <text evidence="1">Belongs to the ROK (NagC/XylR) family.</text>
</comment>
<dbReference type="EMBL" id="QAOM01000016">
    <property type="protein sequence ID" value="PTQ82693.1"/>
    <property type="molecule type" value="Genomic_DNA"/>
</dbReference>